<protein>
    <recommendedName>
        <fullName evidence="2">DUF7791 domain-containing protein</fullName>
    </recommendedName>
</protein>
<comment type="caution">
    <text evidence="3">The sequence shown here is derived from an EMBL/GenBank/DDBJ whole genome shotgun (WGS) entry which is preliminary data.</text>
</comment>
<gene>
    <name evidence="3" type="ORF">B0T25DRAFT_578379</name>
</gene>
<evidence type="ECO:0000259" key="2">
    <source>
        <dbReference type="Pfam" id="PF25053"/>
    </source>
</evidence>
<dbReference type="Pfam" id="PF25053">
    <property type="entry name" value="DUF7791"/>
    <property type="match status" value="1"/>
</dbReference>
<dbReference type="PANTHER" id="PTHR10039:SF5">
    <property type="entry name" value="NACHT DOMAIN-CONTAINING PROTEIN"/>
    <property type="match status" value="1"/>
</dbReference>
<accession>A0AAJ0HSD2</accession>
<feature type="compositionally biased region" description="Basic residues" evidence="1">
    <location>
        <begin position="504"/>
        <end position="513"/>
    </location>
</feature>
<reference evidence="3" key="1">
    <citation type="journal article" date="2023" name="Mol. Phylogenet. Evol.">
        <title>Genome-scale phylogeny and comparative genomics of the fungal order Sordariales.</title>
        <authorList>
            <person name="Hensen N."/>
            <person name="Bonometti L."/>
            <person name="Westerberg I."/>
            <person name="Brannstrom I.O."/>
            <person name="Guillou S."/>
            <person name="Cros-Aarteil S."/>
            <person name="Calhoun S."/>
            <person name="Haridas S."/>
            <person name="Kuo A."/>
            <person name="Mondo S."/>
            <person name="Pangilinan J."/>
            <person name="Riley R."/>
            <person name="LaButti K."/>
            <person name="Andreopoulos B."/>
            <person name="Lipzen A."/>
            <person name="Chen C."/>
            <person name="Yan M."/>
            <person name="Daum C."/>
            <person name="Ng V."/>
            <person name="Clum A."/>
            <person name="Steindorff A."/>
            <person name="Ohm R.A."/>
            <person name="Martin F."/>
            <person name="Silar P."/>
            <person name="Natvig D.O."/>
            <person name="Lalanne C."/>
            <person name="Gautier V."/>
            <person name="Ament-Velasquez S.L."/>
            <person name="Kruys A."/>
            <person name="Hutchinson M.I."/>
            <person name="Powell A.J."/>
            <person name="Barry K."/>
            <person name="Miller A.N."/>
            <person name="Grigoriev I.V."/>
            <person name="Debuchy R."/>
            <person name="Gladieux P."/>
            <person name="Hiltunen Thoren M."/>
            <person name="Johannesson H."/>
        </authorList>
    </citation>
    <scope>NUCLEOTIDE SEQUENCE</scope>
    <source>
        <strain evidence="3">CBS 955.72</strain>
    </source>
</reference>
<proteinExistence type="predicted"/>
<dbReference type="PANTHER" id="PTHR10039">
    <property type="entry name" value="AMELOGENIN"/>
    <property type="match status" value="1"/>
</dbReference>
<feature type="domain" description="DUF7791" evidence="2">
    <location>
        <begin position="88"/>
        <end position="211"/>
    </location>
</feature>
<keyword evidence="4" id="KW-1185">Reference proteome</keyword>
<sequence length="532" mass="60009">MEQFVNDHLVSHRNWAGGCGHCIITTDEKASLVKEIRERANGVFLWVALVTNSICDGLTNQDSIHDLRERLRLLPTDLSDLFKHILGRIDLAYSKKSAEYLWIALHDKSEGLPVDAFYFHERDHENPNYAVEWPIGQDNQDVQAFATRRIAALTGGLLEVTSERRIVSFLHRTVAEFLLTRDISRDILTRVRPSFDVHLALAKIVTVLCKRFYRLGESLKTAANIYLPLVEPQNFATTMDLLQALEDTVTKSALGVATFKKILLHSPLSEQVSRKLSRSATYFLDIGTSPVVSLLQGEGLGDESVEMLRVLGLHGDGINHTTSETSPWASYFRAFTAPKLDKYVLSFRKLLAIGADPNAQVRYDRCAQSVFSVYLVFPFSYRTRTVRMEAYLDTLDAFLDRGANFWQPITFATAPGPIDERSWWPAKLDTRYNTAEKILSRALKLLGSDTQMMPSRDIAFHTVKRILAKRAGDAALMSRLRAPITQAFPDYMSATLLGMIPRARPSRQPKKRVQGGDEPGTPRQSAKRRRGK</sequence>
<organism evidence="3 4">
    <name type="scientific">Lasiosphaeria hispida</name>
    <dbReference type="NCBI Taxonomy" id="260671"/>
    <lineage>
        <taxon>Eukaryota</taxon>
        <taxon>Fungi</taxon>
        <taxon>Dikarya</taxon>
        <taxon>Ascomycota</taxon>
        <taxon>Pezizomycotina</taxon>
        <taxon>Sordariomycetes</taxon>
        <taxon>Sordariomycetidae</taxon>
        <taxon>Sordariales</taxon>
        <taxon>Lasiosphaeriaceae</taxon>
        <taxon>Lasiosphaeria</taxon>
    </lineage>
</organism>
<evidence type="ECO:0000256" key="1">
    <source>
        <dbReference type="SAM" id="MobiDB-lite"/>
    </source>
</evidence>
<evidence type="ECO:0000313" key="4">
    <source>
        <dbReference type="Proteomes" id="UP001275084"/>
    </source>
</evidence>
<evidence type="ECO:0000313" key="3">
    <source>
        <dbReference type="EMBL" id="KAK3360447.1"/>
    </source>
</evidence>
<dbReference type="EMBL" id="JAUIQD010000002">
    <property type="protein sequence ID" value="KAK3360447.1"/>
    <property type="molecule type" value="Genomic_DNA"/>
</dbReference>
<feature type="region of interest" description="Disordered" evidence="1">
    <location>
        <begin position="501"/>
        <end position="532"/>
    </location>
</feature>
<reference evidence="3" key="2">
    <citation type="submission" date="2023-06" db="EMBL/GenBank/DDBJ databases">
        <authorList>
            <consortium name="Lawrence Berkeley National Laboratory"/>
            <person name="Haridas S."/>
            <person name="Hensen N."/>
            <person name="Bonometti L."/>
            <person name="Westerberg I."/>
            <person name="Brannstrom I.O."/>
            <person name="Guillou S."/>
            <person name="Cros-Aarteil S."/>
            <person name="Calhoun S."/>
            <person name="Kuo A."/>
            <person name="Mondo S."/>
            <person name="Pangilinan J."/>
            <person name="Riley R."/>
            <person name="Labutti K."/>
            <person name="Andreopoulos B."/>
            <person name="Lipzen A."/>
            <person name="Chen C."/>
            <person name="Yanf M."/>
            <person name="Daum C."/>
            <person name="Ng V."/>
            <person name="Clum A."/>
            <person name="Steindorff A."/>
            <person name="Ohm R."/>
            <person name="Martin F."/>
            <person name="Silar P."/>
            <person name="Natvig D."/>
            <person name="Lalanne C."/>
            <person name="Gautier V."/>
            <person name="Ament-Velasquez S.L."/>
            <person name="Kruys A."/>
            <person name="Hutchinson M.I."/>
            <person name="Powell A.J."/>
            <person name="Barry K."/>
            <person name="Miller A.N."/>
            <person name="Grigoriev I.V."/>
            <person name="Debuchy R."/>
            <person name="Gladieux P."/>
            <person name="Thoren M.H."/>
            <person name="Johannesson H."/>
        </authorList>
    </citation>
    <scope>NUCLEOTIDE SEQUENCE</scope>
    <source>
        <strain evidence="3">CBS 955.72</strain>
    </source>
</reference>
<dbReference type="Proteomes" id="UP001275084">
    <property type="component" value="Unassembled WGS sequence"/>
</dbReference>
<dbReference type="InterPro" id="IPR056693">
    <property type="entry name" value="DUF7791"/>
</dbReference>
<dbReference type="AlphaFoldDB" id="A0AAJ0HSD2"/>
<name>A0AAJ0HSD2_9PEZI</name>